<feature type="transmembrane region" description="Helical" evidence="1">
    <location>
        <begin position="6"/>
        <end position="31"/>
    </location>
</feature>
<keyword evidence="1" id="KW-1133">Transmembrane helix</keyword>
<evidence type="ECO:0000313" key="2">
    <source>
        <dbReference type="EMBL" id="QHT28461.1"/>
    </source>
</evidence>
<evidence type="ECO:0008006" key="3">
    <source>
        <dbReference type="Google" id="ProtNLM"/>
    </source>
</evidence>
<keyword evidence="1" id="KW-0472">Membrane</keyword>
<dbReference type="EMBL" id="MN738858">
    <property type="protein sequence ID" value="QHT28461.1"/>
    <property type="molecule type" value="Genomic_DNA"/>
</dbReference>
<accession>A0A6C0EIJ2</accession>
<reference evidence="2" key="1">
    <citation type="journal article" date="2020" name="Nature">
        <title>Giant virus diversity and host interactions through global metagenomics.</title>
        <authorList>
            <person name="Schulz F."/>
            <person name="Roux S."/>
            <person name="Paez-Espino D."/>
            <person name="Jungbluth S."/>
            <person name="Walsh D.A."/>
            <person name="Denef V.J."/>
            <person name="McMahon K.D."/>
            <person name="Konstantinidis K.T."/>
            <person name="Eloe-Fadrosh E.A."/>
            <person name="Kyrpides N.C."/>
            <person name="Woyke T."/>
        </authorList>
    </citation>
    <scope>NUCLEOTIDE SEQUENCE</scope>
    <source>
        <strain evidence="2">GVMAG-M-3300001348-25</strain>
    </source>
</reference>
<proteinExistence type="predicted"/>
<organism evidence="2">
    <name type="scientific">viral metagenome</name>
    <dbReference type="NCBI Taxonomy" id="1070528"/>
    <lineage>
        <taxon>unclassified sequences</taxon>
        <taxon>metagenomes</taxon>
        <taxon>organismal metagenomes</taxon>
    </lineage>
</organism>
<evidence type="ECO:0000256" key="1">
    <source>
        <dbReference type="SAM" id="Phobius"/>
    </source>
</evidence>
<dbReference type="AlphaFoldDB" id="A0A6C0EIJ2"/>
<name>A0A6C0EIJ2_9ZZZZ</name>
<sequence length="264" mass="32241">MYNAIIQIYHLVMFAYVYMKMLCFIYLETWFQIVDDNQRKKHINRIYYNIWEQLDNIFKNRIKINKNIESKNKVTLINANHVHNFDSLMLWILFYKNGIQPNAVTSISTYNNISSLDKKILELSESININAKNLQSEFENKINKYQARNYNKYVISYFEGITLLHSKQRPYYEYTNRPKYLTFELMSNKFKNKEFYDVDLVYTYKNKLMNAKDPYFIWKLMHPSCNIYVNIKTCRFPEKNEKEFLDDLYKRKNENIKQILRKLV</sequence>
<protein>
    <recommendedName>
        <fullName evidence="3">Phospholipid/glycerol acyltransferase domain-containing protein</fullName>
    </recommendedName>
</protein>
<keyword evidence="1" id="KW-0812">Transmembrane</keyword>